<dbReference type="EMBL" id="KB456266">
    <property type="protein sequence ID" value="EMF11562.1"/>
    <property type="molecule type" value="Genomic_DNA"/>
</dbReference>
<dbReference type="PANTHER" id="PTHR15615">
    <property type="match status" value="1"/>
</dbReference>
<dbReference type="PANTHER" id="PTHR15615:SF27">
    <property type="entry name" value="PHO85 CYCLIN CLG1"/>
    <property type="match status" value="1"/>
</dbReference>
<evidence type="ECO:0000256" key="1">
    <source>
        <dbReference type="SAM" id="MobiDB-lite"/>
    </source>
</evidence>
<keyword evidence="3" id="KW-1185">Reference proteome</keyword>
<accession>M3D342</accession>
<organism evidence="2 3">
    <name type="scientific">Sphaerulina musiva (strain SO2202)</name>
    <name type="common">Poplar stem canker fungus</name>
    <name type="synonym">Septoria musiva</name>
    <dbReference type="NCBI Taxonomy" id="692275"/>
    <lineage>
        <taxon>Eukaryota</taxon>
        <taxon>Fungi</taxon>
        <taxon>Dikarya</taxon>
        <taxon>Ascomycota</taxon>
        <taxon>Pezizomycotina</taxon>
        <taxon>Dothideomycetes</taxon>
        <taxon>Dothideomycetidae</taxon>
        <taxon>Mycosphaerellales</taxon>
        <taxon>Mycosphaerellaceae</taxon>
        <taxon>Sphaerulina</taxon>
    </lineage>
</organism>
<evidence type="ECO:0000313" key="2">
    <source>
        <dbReference type="EMBL" id="EMF11562.1"/>
    </source>
</evidence>
<dbReference type="GeneID" id="27903329"/>
<dbReference type="RefSeq" id="XP_016759683.1">
    <property type="nucleotide sequence ID" value="XM_016906192.1"/>
</dbReference>
<dbReference type="Proteomes" id="UP000016931">
    <property type="component" value="Unassembled WGS sequence"/>
</dbReference>
<dbReference type="STRING" id="692275.M3D342"/>
<dbReference type="OMA" id="HRYDCSC"/>
<feature type="region of interest" description="Disordered" evidence="1">
    <location>
        <begin position="114"/>
        <end position="138"/>
    </location>
</feature>
<feature type="compositionally biased region" description="Low complexity" evidence="1">
    <location>
        <begin position="114"/>
        <end position="123"/>
    </location>
</feature>
<dbReference type="eggNOG" id="ENOG502RYK1">
    <property type="taxonomic scope" value="Eukaryota"/>
</dbReference>
<gene>
    <name evidence="2" type="ORF">SEPMUDRAFT_150462</name>
</gene>
<dbReference type="OrthoDB" id="244495at2759"/>
<evidence type="ECO:0000313" key="3">
    <source>
        <dbReference type="Proteomes" id="UP000016931"/>
    </source>
</evidence>
<protein>
    <recommendedName>
        <fullName evidence="4">Cyclin-like protein</fullName>
    </recommendedName>
</protein>
<feature type="region of interest" description="Disordered" evidence="1">
    <location>
        <begin position="1"/>
        <end position="29"/>
    </location>
</feature>
<dbReference type="GO" id="GO:0016538">
    <property type="term" value="F:cyclin-dependent protein serine/threonine kinase regulator activity"/>
    <property type="evidence" value="ECO:0007669"/>
    <property type="project" value="TreeGrafter"/>
</dbReference>
<sequence length="498" mass="56337">MPGYYQRPMGGQLPLTPPDSGSGYGYSNMHYTEDPYAQAQSQCSHDGSYEYQSQSYMQPAVAPAPPTFQHQPNNYQNTTSLPPISNFYAPIGAPILPPLRINDRLSFTDDYQQRLQQQEQQNQRARDQQRQVVKEEKATGGVSAHLDYEMENMTDFVCQAVTSMYAYHLSPVSLADIDMTRSFQLRQPTSPQFRKWVHQVLSATRLPAATILLSLYYLNDRMSRFPTTVKGGDNEIYRLLAVALILGSKFLDDNTFINRSWSDVTAIKVVELNKLEAFWLELLEWRLHIDPSDETVAGNSFKSWSSAWENHMHEKAIEKSAKLLPARLSPLDTNLHPHAPTNASRDRYSPYPSPYTASSNRSFEQPQSLSSLSARSSQFSTPYSSADPWAPSSRKVDDYYQQPPRYESFAAAAEAGEVNRRAAAAAAAAAEDQARQSTYQYPSTLHQSYYHTPAYTSGWDTGSWSNHRYDCSCQSCAYSQHWRNYPMNSSYATQPVMG</sequence>
<dbReference type="AlphaFoldDB" id="M3D342"/>
<dbReference type="InterPro" id="IPR013922">
    <property type="entry name" value="Cyclin_PHO80-like"/>
</dbReference>
<dbReference type="HOGENOM" id="CLU_030504_1_0_1"/>
<dbReference type="CDD" id="cd20557">
    <property type="entry name" value="CYCLIN_ScPCL1-like"/>
    <property type="match status" value="1"/>
</dbReference>
<dbReference type="GO" id="GO:0000307">
    <property type="term" value="C:cyclin-dependent protein kinase holoenzyme complex"/>
    <property type="evidence" value="ECO:0007669"/>
    <property type="project" value="TreeGrafter"/>
</dbReference>
<proteinExistence type="predicted"/>
<feature type="compositionally biased region" description="Basic and acidic residues" evidence="1">
    <location>
        <begin position="124"/>
        <end position="138"/>
    </location>
</feature>
<evidence type="ECO:0008006" key="4">
    <source>
        <dbReference type="Google" id="ProtNLM"/>
    </source>
</evidence>
<dbReference type="Pfam" id="PF08613">
    <property type="entry name" value="Cyclin"/>
    <property type="match status" value="1"/>
</dbReference>
<dbReference type="Gene3D" id="1.10.472.10">
    <property type="entry name" value="Cyclin-like"/>
    <property type="match status" value="1"/>
</dbReference>
<dbReference type="SUPFAM" id="SSF47954">
    <property type="entry name" value="Cyclin-like"/>
    <property type="match status" value="1"/>
</dbReference>
<name>M3D342_SPHMS</name>
<reference evidence="2 3" key="1">
    <citation type="journal article" date="2012" name="PLoS Pathog.">
        <title>Diverse lifestyles and strategies of plant pathogenesis encoded in the genomes of eighteen Dothideomycetes fungi.</title>
        <authorList>
            <person name="Ohm R.A."/>
            <person name="Feau N."/>
            <person name="Henrissat B."/>
            <person name="Schoch C.L."/>
            <person name="Horwitz B.A."/>
            <person name="Barry K.W."/>
            <person name="Condon B.J."/>
            <person name="Copeland A.C."/>
            <person name="Dhillon B."/>
            <person name="Glaser F."/>
            <person name="Hesse C.N."/>
            <person name="Kosti I."/>
            <person name="LaButti K."/>
            <person name="Lindquist E.A."/>
            <person name="Lucas S."/>
            <person name="Salamov A.A."/>
            <person name="Bradshaw R.E."/>
            <person name="Ciuffetti L."/>
            <person name="Hamelin R.C."/>
            <person name="Kema G.H.J."/>
            <person name="Lawrence C."/>
            <person name="Scott J.A."/>
            <person name="Spatafora J.W."/>
            <person name="Turgeon B.G."/>
            <person name="de Wit P.J.G.M."/>
            <person name="Zhong S."/>
            <person name="Goodwin S.B."/>
            <person name="Grigoriev I.V."/>
        </authorList>
    </citation>
    <scope>NUCLEOTIDE SEQUENCE [LARGE SCALE GENOMIC DNA]</scope>
    <source>
        <strain evidence="2 3">SO2202</strain>
    </source>
</reference>
<feature type="region of interest" description="Disordered" evidence="1">
    <location>
        <begin position="331"/>
        <end position="371"/>
    </location>
</feature>
<dbReference type="GO" id="GO:0019901">
    <property type="term" value="F:protein kinase binding"/>
    <property type="evidence" value="ECO:0007669"/>
    <property type="project" value="InterPro"/>
</dbReference>
<dbReference type="InterPro" id="IPR036915">
    <property type="entry name" value="Cyclin-like_sf"/>
</dbReference>
<dbReference type="GO" id="GO:0005634">
    <property type="term" value="C:nucleus"/>
    <property type="evidence" value="ECO:0007669"/>
    <property type="project" value="TreeGrafter"/>
</dbReference>